<sequence length="75" mass="8079">MSVAPTAFVLEPHSSDMPESTNRNASCGRHQQILSAPSECVGQSGVAVTRRCPAHHQSHKVFSQPQHFAKSAQVV</sequence>
<accession>A0ABQ9XVB9</accession>
<evidence type="ECO:0000313" key="3">
    <source>
        <dbReference type="Proteomes" id="UP001281761"/>
    </source>
</evidence>
<name>A0ABQ9XVB9_9EUKA</name>
<feature type="region of interest" description="Disordered" evidence="1">
    <location>
        <begin position="1"/>
        <end position="30"/>
    </location>
</feature>
<organism evidence="2 3">
    <name type="scientific">Blattamonas nauphoetae</name>
    <dbReference type="NCBI Taxonomy" id="2049346"/>
    <lineage>
        <taxon>Eukaryota</taxon>
        <taxon>Metamonada</taxon>
        <taxon>Preaxostyla</taxon>
        <taxon>Oxymonadida</taxon>
        <taxon>Blattamonas</taxon>
    </lineage>
</organism>
<comment type="caution">
    <text evidence="2">The sequence shown here is derived from an EMBL/GenBank/DDBJ whole genome shotgun (WGS) entry which is preliminary data.</text>
</comment>
<evidence type="ECO:0000313" key="2">
    <source>
        <dbReference type="EMBL" id="KAK2955407.1"/>
    </source>
</evidence>
<dbReference type="EMBL" id="JARBJD010000067">
    <property type="protein sequence ID" value="KAK2955407.1"/>
    <property type="molecule type" value="Genomic_DNA"/>
</dbReference>
<dbReference type="Proteomes" id="UP001281761">
    <property type="component" value="Unassembled WGS sequence"/>
</dbReference>
<gene>
    <name evidence="2" type="ORF">BLNAU_9635</name>
</gene>
<evidence type="ECO:0000256" key="1">
    <source>
        <dbReference type="SAM" id="MobiDB-lite"/>
    </source>
</evidence>
<keyword evidence="3" id="KW-1185">Reference proteome</keyword>
<protein>
    <submittedName>
        <fullName evidence="2">Uncharacterized protein</fullName>
    </submittedName>
</protein>
<proteinExistence type="predicted"/>
<reference evidence="2 3" key="1">
    <citation type="journal article" date="2022" name="bioRxiv">
        <title>Genomics of Preaxostyla Flagellates Illuminates Evolutionary Transitions and the Path Towards Mitochondrial Loss.</title>
        <authorList>
            <person name="Novak L.V.F."/>
            <person name="Treitli S.C."/>
            <person name="Pyrih J."/>
            <person name="Halakuc P."/>
            <person name="Pipaliya S.V."/>
            <person name="Vacek V."/>
            <person name="Brzon O."/>
            <person name="Soukal P."/>
            <person name="Eme L."/>
            <person name="Dacks J.B."/>
            <person name="Karnkowska A."/>
            <person name="Elias M."/>
            <person name="Hampl V."/>
        </authorList>
    </citation>
    <scope>NUCLEOTIDE SEQUENCE [LARGE SCALE GENOMIC DNA]</scope>
    <source>
        <strain evidence="2">NAU3</strain>
        <tissue evidence="2">Gut</tissue>
    </source>
</reference>